<dbReference type="RefSeq" id="WP_262396297.1">
    <property type="nucleotide sequence ID" value="NZ_JACRTD010000017.1"/>
</dbReference>
<dbReference type="Proteomes" id="UP000623678">
    <property type="component" value="Unassembled WGS sequence"/>
</dbReference>
<organism evidence="1 2">
    <name type="scientific">Youxingia wuxianensis</name>
    <dbReference type="NCBI Taxonomy" id="2763678"/>
    <lineage>
        <taxon>Bacteria</taxon>
        <taxon>Bacillati</taxon>
        <taxon>Bacillota</taxon>
        <taxon>Clostridia</taxon>
        <taxon>Eubacteriales</taxon>
        <taxon>Oscillospiraceae</taxon>
        <taxon>Youxingia</taxon>
    </lineage>
</organism>
<dbReference type="InterPro" id="IPR010064">
    <property type="entry name" value="HK97-gp10_tail"/>
</dbReference>
<comment type="caution">
    <text evidence="1">The sequence shown here is derived from an EMBL/GenBank/DDBJ whole genome shotgun (WGS) entry which is preliminary data.</text>
</comment>
<accession>A0A926EN69</accession>
<name>A0A926EN69_9FIRM</name>
<dbReference type="EMBL" id="JACRTD010000017">
    <property type="protein sequence ID" value="MBC8586578.1"/>
    <property type="molecule type" value="Genomic_DNA"/>
</dbReference>
<dbReference type="AlphaFoldDB" id="A0A926EN69"/>
<dbReference type="Pfam" id="PF04883">
    <property type="entry name" value="HK97-gp10_like"/>
    <property type="match status" value="1"/>
</dbReference>
<gene>
    <name evidence="1" type="ORF">H8705_13415</name>
</gene>
<protein>
    <submittedName>
        <fullName evidence="1">HK97 gp10 family phage protein</fullName>
    </submittedName>
</protein>
<evidence type="ECO:0000313" key="1">
    <source>
        <dbReference type="EMBL" id="MBC8586578.1"/>
    </source>
</evidence>
<reference evidence="1" key="1">
    <citation type="submission" date="2020-08" db="EMBL/GenBank/DDBJ databases">
        <title>Genome public.</title>
        <authorList>
            <person name="Liu C."/>
            <person name="Sun Q."/>
        </authorList>
    </citation>
    <scope>NUCLEOTIDE SEQUENCE</scope>
    <source>
        <strain evidence="1">NSJ-64</strain>
    </source>
</reference>
<keyword evidence="2" id="KW-1185">Reference proteome</keyword>
<proteinExistence type="predicted"/>
<sequence length="137" mass="15779">MSDIVTINKQNFTKFKKQLEKLNANLDDSARRVVNSMAYVGLEVTKKNTPEITGWLRSNWIKNKTQKVGGSYTTGYSNNVEYGVYVNNGHRVVNKSGETLRWKNGKRMLEQGINEAKRQLYTLFQNEVARVKRKTGF</sequence>
<evidence type="ECO:0000313" key="2">
    <source>
        <dbReference type="Proteomes" id="UP000623678"/>
    </source>
</evidence>